<dbReference type="AlphaFoldDB" id="A0AA36MEN2"/>
<keyword evidence="1" id="KW-0732">Signal</keyword>
<dbReference type="Proteomes" id="UP001176961">
    <property type="component" value="Unassembled WGS sequence"/>
</dbReference>
<comment type="caution">
    <text evidence="2">The sequence shown here is derived from an EMBL/GenBank/DDBJ whole genome shotgun (WGS) entry which is preliminary data.</text>
</comment>
<keyword evidence="3" id="KW-1185">Reference proteome</keyword>
<feature type="chain" id="PRO_5041386386" evidence="1">
    <location>
        <begin position="19"/>
        <end position="93"/>
    </location>
</feature>
<accession>A0AA36MEN2</accession>
<organism evidence="2 3">
    <name type="scientific">Cylicocyclus nassatus</name>
    <name type="common">Nematode worm</name>
    <dbReference type="NCBI Taxonomy" id="53992"/>
    <lineage>
        <taxon>Eukaryota</taxon>
        <taxon>Metazoa</taxon>
        <taxon>Ecdysozoa</taxon>
        <taxon>Nematoda</taxon>
        <taxon>Chromadorea</taxon>
        <taxon>Rhabditida</taxon>
        <taxon>Rhabditina</taxon>
        <taxon>Rhabditomorpha</taxon>
        <taxon>Strongyloidea</taxon>
        <taxon>Strongylidae</taxon>
        <taxon>Cylicocyclus</taxon>
    </lineage>
</organism>
<evidence type="ECO:0000256" key="1">
    <source>
        <dbReference type="SAM" id="SignalP"/>
    </source>
</evidence>
<name>A0AA36MEN2_CYLNA</name>
<feature type="signal peptide" evidence="1">
    <location>
        <begin position="1"/>
        <end position="18"/>
    </location>
</feature>
<sequence>MWVWKGFIIAALLAVVSTKSKSDDTIQNHLAMNYHPQEFIAPICITDKDGKLFCLDEAKCSSCATIKDERKKEICLYYCERKALNPRNKNQGV</sequence>
<evidence type="ECO:0000313" key="3">
    <source>
        <dbReference type="Proteomes" id="UP001176961"/>
    </source>
</evidence>
<protein>
    <submittedName>
        <fullName evidence="2">Uncharacterized protein</fullName>
    </submittedName>
</protein>
<proteinExistence type="predicted"/>
<gene>
    <name evidence="2" type="ORF">CYNAS_LOCUS19171</name>
</gene>
<evidence type="ECO:0000313" key="2">
    <source>
        <dbReference type="EMBL" id="CAJ0607188.1"/>
    </source>
</evidence>
<dbReference type="EMBL" id="CATQJL010000316">
    <property type="protein sequence ID" value="CAJ0607188.1"/>
    <property type="molecule type" value="Genomic_DNA"/>
</dbReference>
<reference evidence="2" key="1">
    <citation type="submission" date="2023-07" db="EMBL/GenBank/DDBJ databases">
        <authorList>
            <consortium name="CYATHOMIX"/>
        </authorList>
    </citation>
    <scope>NUCLEOTIDE SEQUENCE</scope>
    <source>
        <strain evidence="2">N/A</strain>
    </source>
</reference>